<dbReference type="PANTHER" id="PTHR33269">
    <property type="entry name" value="NADH-UBIQUINONE OXIDOREDUCTASE CHAIN 6"/>
    <property type="match status" value="1"/>
</dbReference>
<evidence type="ECO:0000313" key="2">
    <source>
        <dbReference type="EMBL" id="AAG17793.1"/>
    </source>
</evidence>
<dbReference type="AlphaFoldDB" id="Q9G8R1"/>
<dbReference type="RefSeq" id="NP_066515.1">
    <property type="nucleotide sequence ID" value="NC_002573.1"/>
</dbReference>
<feature type="transmembrane region" description="Helical" evidence="1">
    <location>
        <begin position="52"/>
        <end position="73"/>
    </location>
</feature>
<keyword evidence="1" id="KW-0520">NAD</keyword>
<dbReference type="GeneID" id="800714"/>
<keyword evidence="1" id="KW-0249">Electron transport</keyword>
<comment type="similarity">
    <text evidence="1">Belongs to the complex I subunit 6 family.</text>
</comment>
<name>Q9G8R1_NAEGR</name>
<feature type="transmembrane region" description="Helical" evidence="1">
    <location>
        <begin position="85"/>
        <end position="107"/>
    </location>
</feature>
<dbReference type="Gene3D" id="1.20.120.1200">
    <property type="entry name" value="NADH-ubiquinone/plastoquinone oxidoreductase chain 6, subunit NuoJ"/>
    <property type="match status" value="1"/>
</dbReference>
<feature type="transmembrane region" description="Helical" evidence="1">
    <location>
        <begin position="152"/>
        <end position="173"/>
    </location>
</feature>
<dbReference type="PANTHER" id="PTHR33269:SF17">
    <property type="entry name" value="NADH-UBIQUINONE OXIDOREDUCTASE CHAIN 6"/>
    <property type="match status" value="1"/>
</dbReference>
<organism evidence="2">
    <name type="scientific">Naegleria gruberi</name>
    <name type="common">Amoeba</name>
    <dbReference type="NCBI Taxonomy" id="5762"/>
    <lineage>
        <taxon>Eukaryota</taxon>
        <taxon>Discoba</taxon>
        <taxon>Heterolobosea</taxon>
        <taxon>Tetramitia</taxon>
        <taxon>Eutetramitia</taxon>
        <taxon>Vahlkampfiidae</taxon>
        <taxon>Naegleria</taxon>
    </lineage>
</organism>
<dbReference type="GO" id="GO:0008137">
    <property type="term" value="F:NADH dehydrogenase (ubiquinone) activity"/>
    <property type="evidence" value="ECO:0007669"/>
    <property type="project" value="UniProtKB-UniRule"/>
</dbReference>
<dbReference type="GO" id="GO:0016491">
    <property type="term" value="F:oxidoreductase activity"/>
    <property type="evidence" value="ECO:0007669"/>
    <property type="project" value="UniProtKB-KW"/>
</dbReference>
<dbReference type="InterPro" id="IPR001457">
    <property type="entry name" value="NADH_UbQ/plastoQ_OxRdtase_su6"/>
</dbReference>
<keyword evidence="2" id="KW-0560">Oxidoreductase</keyword>
<keyword evidence="1" id="KW-0679">Respiratory chain</keyword>
<feature type="transmembrane region" description="Helical" evidence="1">
    <location>
        <begin position="6"/>
        <end position="23"/>
    </location>
</feature>
<keyword evidence="1" id="KW-0812">Transmembrane</keyword>
<gene>
    <name evidence="2" type="primary">nad6</name>
</gene>
<protein>
    <recommendedName>
        <fullName evidence="1">NADH-ubiquinone oxidoreductase chain 6</fullName>
        <ecNumber evidence="1">7.1.1.2</ecNumber>
    </recommendedName>
</protein>
<proteinExistence type="inferred from homology"/>
<accession>Q9G8R1</accession>
<comment type="subcellular location">
    <subcellularLocation>
        <location evidence="1">Mitochondrion membrane</location>
        <topology evidence="1">Multi-pass membrane protein</topology>
    </subcellularLocation>
</comment>
<geneLocation type="mitochondrion" evidence="2"/>
<keyword evidence="1 2" id="KW-0496">Mitochondrion</keyword>
<dbReference type="EC" id="7.1.1.2" evidence="1"/>
<keyword evidence="1" id="KW-0830">Ubiquinone</keyword>
<dbReference type="EMBL" id="AF288092">
    <property type="protein sequence ID" value="AAG17793.1"/>
    <property type="molecule type" value="Genomic_DNA"/>
</dbReference>
<reference evidence="2" key="1">
    <citation type="submission" date="2000-07" db="EMBL/GenBank/DDBJ databases">
        <title>The mitochondrial genome of the supposedly primitive protist, Naegleria gruberi.</title>
        <authorList>
            <person name="Burger G."/>
            <person name="Lang B.F."/>
            <person name="Nerad T.A."/>
            <person name="Gray M.W."/>
        </authorList>
    </citation>
    <scope>NUCLEOTIDE SEQUENCE</scope>
</reference>
<keyword evidence="1" id="KW-0472">Membrane</keyword>
<keyword evidence="1" id="KW-1133">Transmembrane helix</keyword>
<dbReference type="GO" id="GO:0031966">
    <property type="term" value="C:mitochondrial membrane"/>
    <property type="evidence" value="ECO:0007669"/>
    <property type="project" value="UniProtKB-SubCell"/>
</dbReference>
<keyword evidence="1" id="KW-1278">Translocase</keyword>
<keyword evidence="1" id="KW-0813">Transport</keyword>
<evidence type="ECO:0000256" key="1">
    <source>
        <dbReference type="RuleBase" id="RU004430"/>
    </source>
</evidence>
<comment type="function">
    <text evidence="1">Core subunit of the mitochondrial membrane respiratory chain NADH dehydrogenase (Complex I) which catalyzes electron transfer from NADH through the respiratory chain, using ubiquinone as an electron acceptor. Essential for the catalytic activity and assembly of complex I.</text>
</comment>
<comment type="catalytic activity">
    <reaction evidence="1">
        <text>a ubiquinone + NADH + 5 H(+)(in) = a ubiquinol + NAD(+) + 4 H(+)(out)</text>
        <dbReference type="Rhea" id="RHEA:29091"/>
        <dbReference type="Rhea" id="RHEA-COMP:9565"/>
        <dbReference type="Rhea" id="RHEA-COMP:9566"/>
        <dbReference type="ChEBI" id="CHEBI:15378"/>
        <dbReference type="ChEBI" id="CHEBI:16389"/>
        <dbReference type="ChEBI" id="CHEBI:17976"/>
        <dbReference type="ChEBI" id="CHEBI:57540"/>
        <dbReference type="ChEBI" id="CHEBI:57945"/>
        <dbReference type="EC" id="7.1.1.2"/>
    </reaction>
</comment>
<sequence length="201" mass="24039">MSFLIFFFYFLAIISAICMVIVINPINAVLFLISVFFNTSMIFILLNVDFMGLLFLMIYVGAIAVLFLFIVMMLNIKKIEKDNSFYLTVGSFILLFYFLQFFFIFFYDSLVYLPRVFNIDLNSYFFSNFHFLDESMRFMLIKKMGFLLYYEYFFFLIFAALTLFAAMLGAIYLTNEKQGYSMRHQYQQLSRNHYIINTIVY</sequence>
<dbReference type="Pfam" id="PF00499">
    <property type="entry name" value="Oxidored_q3"/>
    <property type="match status" value="1"/>
</dbReference>
<feature type="transmembrane region" description="Helical" evidence="1">
    <location>
        <begin position="28"/>
        <end position="46"/>
    </location>
</feature>
<dbReference type="InterPro" id="IPR042106">
    <property type="entry name" value="Nuo/plastoQ_OxRdtase_6_NuoJ"/>
</dbReference>